<dbReference type="AlphaFoldDB" id="A0A8X6Y2R8"/>
<proteinExistence type="predicted"/>
<dbReference type="EMBL" id="BMAV01015476">
    <property type="protein sequence ID" value="GFY64990.1"/>
    <property type="molecule type" value="Genomic_DNA"/>
</dbReference>
<dbReference type="OrthoDB" id="10451702at2759"/>
<reference evidence="1" key="1">
    <citation type="submission" date="2020-08" db="EMBL/GenBank/DDBJ databases">
        <title>Multicomponent nature underlies the extraordinary mechanical properties of spider dragline silk.</title>
        <authorList>
            <person name="Kono N."/>
            <person name="Nakamura H."/>
            <person name="Mori M."/>
            <person name="Yoshida Y."/>
            <person name="Ohtoshi R."/>
            <person name="Malay A.D."/>
            <person name="Moran D.A.P."/>
            <person name="Tomita M."/>
            <person name="Numata K."/>
            <person name="Arakawa K."/>
        </authorList>
    </citation>
    <scope>NUCLEOTIDE SEQUENCE</scope>
</reference>
<evidence type="ECO:0000313" key="1">
    <source>
        <dbReference type="EMBL" id="GFY64990.1"/>
    </source>
</evidence>
<sequence length="141" mass="16120">MDDEYNKQCSRTEKEMKVRQPIFLHRVQKNGGKKELRVQNQKKKVPLLKREDKGKKIPRKMEDVSSRGLQEKKLLRALSSEPVAVHGRKMFSAEKEIQSLDRKDTEKKLALGSSSFFGQGAQNATLLNFVLVLRGGGRLKL</sequence>
<keyword evidence="2" id="KW-1185">Reference proteome</keyword>
<name>A0A8X6Y2R8_9ARAC</name>
<comment type="caution">
    <text evidence="1">The sequence shown here is derived from an EMBL/GenBank/DDBJ whole genome shotgun (WGS) entry which is preliminary data.</text>
</comment>
<dbReference type="Proteomes" id="UP000886998">
    <property type="component" value="Unassembled WGS sequence"/>
</dbReference>
<gene>
    <name evidence="1" type="ORF">TNIN_245041</name>
</gene>
<organism evidence="1 2">
    <name type="scientific">Trichonephila inaurata madagascariensis</name>
    <dbReference type="NCBI Taxonomy" id="2747483"/>
    <lineage>
        <taxon>Eukaryota</taxon>
        <taxon>Metazoa</taxon>
        <taxon>Ecdysozoa</taxon>
        <taxon>Arthropoda</taxon>
        <taxon>Chelicerata</taxon>
        <taxon>Arachnida</taxon>
        <taxon>Araneae</taxon>
        <taxon>Araneomorphae</taxon>
        <taxon>Entelegynae</taxon>
        <taxon>Araneoidea</taxon>
        <taxon>Nephilidae</taxon>
        <taxon>Trichonephila</taxon>
        <taxon>Trichonephila inaurata</taxon>
    </lineage>
</organism>
<evidence type="ECO:0000313" key="2">
    <source>
        <dbReference type="Proteomes" id="UP000886998"/>
    </source>
</evidence>
<protein>
    <submittedName>
        <fullName evidence="1">Uncharacterized protein</fullName>
    </submittedName>
</protein>
<accession>A0A8X6Y2R8</accession>